<keyword evidence="4" id="KW-0479">Metal-binding</keyword>
<dbReference type="GO" id="GO:0042245">
    <property type="term" value="P:RNA repair"/>
    <property type="evidence" value="ECO:0007669"/>
    <property type="project" value="TreeGrafter"/>
</dbReference>
<comment type="caution">
    <text evidence="9">The sequence shown here is derived from an EMBL/GenBank/DDBJ whole genome shotgun (WGS) entry which is preliminary data.</text>
</comment>
<evidence type="ECO:0000313" key="9">
    <source>
        <dbReference type="EMBL" id="KKK56679.1"/>
    </source>
</evidence>
<organism evidence="9">
    <name type="scientific">marine sediment metagenome</name>
    <dbReference type="NCBI Taxonomy" id="412755"/>
    <lineage>
        <taxon>unclassified sequences</taxon>
        <taxon>metagenomes</taxon>
        <taxon>ecological metagenomes</taxon>
    </lineage>
</organism>
<protein>
    <recommendedName>
        <fullName evidence="2">3'-phosphate/5'-hydroxy nucleic acid ligase</fullName>
        <ecNumber evidence="2">6.5.1.8</ecNumber>
    </recommendedName>
</protein>
<keyword evidence="7" id="KW-0464">Manganese</keyword>
<dbReference type="SUPFAM" id="SSF103365">
    <property type="entry name" value="Hypothetical protein PH1602"/>
    <property type="match status" value="1"/>
</dbReference>
<evidence type="ECO:0000256" key="1">
    <source>
        <dbReference type="ARBA" id="ARBA00001936"/>
    </source>
</evidence>
<feature type="non-terminal residue" evidence="9">
    <location>
        <position position="353"/>
    </location>
</feature>
<reference evidence="9" key="1">
    <citation type="journal article" date="2015" name="Nature">
        <title>Complex archaea that bridge the gap between prokaryotes and eukaryotes.</title>
        <authorList>
            <person name="Spang A."/>
            <person name="Saw J.H."/>
            <person name="Jorgensen S.L."/>
            <person name="Zaremba-Niedzwiedzka K."/>
            <person name="Martijn J."/>
            <person name="Lind A.E."/>
            <person name="van Eijk R."/>
            <person name="Schleper C."/>
            <person name="Guy L."/>
            <person name="Ettema T.J."/>
        </authorList>
    </citation>
    <scope>NUCLEOTIDE SEQUENCE</scope>
</reference>
<dbReference type="GO" id="GO:0003909">
    <property type="term" value="F:DNA ligase activity"/>
    <property type="evidence" value="ECO:0007669"/>
    <property type="project" value="TreeGrafter"/>
</dbReference>
<evidence type="ECO:0000256" key="8">
    <source>
        <dbReference type="ARBA" id="ARBA00047746"/>
    </source>
</evidence>
<keyword evidence="3" id="KW-0436">Ligase</keyword>
<dbReference type="AlphaFoldDB" id="A0A0F8YRB6"/>
<sequence>KAKLWAPLESIEDSALDQIKATMTHPKLFSHLAAMPDMHMGIGCTIGSVIPMKDAIVPAFVGVDIGCGMCAVGTDIQLDVLKPHFDQIYREIKGRIPVGFNHRMGNQMNSCELFLQENPEVNEAIEIYQRLYPNKDIAPQLGTLGGGNHFIELQVDPEGFVWIMIHSGSRNIGNLIATRAINQAKQMKHEYSDGEDVPADMEYLPYTSDDGQKYLIDMEFALNFAMQNRFLMMDIIQRVISHEVPCTFDEIINIHHNYAAKETHFGEEVWVHRKGATKAVSTELGIIPGSMGSASFIVRGKNCADSFNSCSHGAGRTMSRTAARGKFHRKTKTYKTEGRLNVDDFRSDMKGIY</sequence>
<evidence type="ECO:0000256" key="7">
    <source>
        <dbReference type="ARBA" id="ARBA00023211"/>
    </source>
</evidence>
<dbReference type="Gene3D" id="3.90.1860.10">
    <property type="entry name" value="tRNA-splicing ligase RtcB"/>
    <property type="match status" value="1"/>
</dbReference>
<dbReference type="EMBL" id="LAZR01064872">
    <property type="protein sequence ID" value="KKK56679.1"/>
    <property type="molecule type" value="Genomic_DNA"/>
</dbReference>
<proteinExistence type="predicted"/>
<dbReference type="GO" id="GO:0170057">
    <property type="term" value="F:RNA ligase (GTP) activity"/>
    <property type="evidence" value="ECO:0007669"/>
    <property type="project" value="UniProtKB-EC"/>
</dbReference>
<comment type="catalytic activity">
    <reaction evidence="8">
        <text>a 3'-end 3'-phospho-ribonucleotide-RNA + a 5'-end dephospho-ribonucleoside-RNA + GTP = a ribonucleotidyl-ribonucleotide-RNA + GMP + diphosphate</text>
        <dbReference type="Rhea" id="RHEA:68076"/>
        <dbReference type="Rhea" id="RHEA-COMP:10463"/>
        <dbReference type="Rhea" id="RHEA-COMP:13936"/>
        <dbReference type="Rhea" id="RHEA-COMP:17355"/>
        <dbReference type="ChEBI" id="CHEBI:33019"/>
        <dbReference type="ChEBI" id="CHEBI:37565"/>
        <dbReference type="ChEBI" id="CHEBI:58115"/>
        <dbReference type="ChEBI" id="CHEBI:83062"/>
        <dbReference type="ChEBI" id="CHEBI:138284"/>
        <dbReference type="ChEBI" id="CHEBI:173118"/>
        <dbReference type="EC" id="6.5.1.8"/>
    </reaction>
</comment>
<evidence type="ECO:0000256" key="6">
    <source>
        <dbReference type="ARBA" id="ARBA00023134"/>
    </source>
</evidence>
<evidence type="ECO:0000256" key="2">
    <source>
        <dbReference type="ARBA" id="ARBA00012726"/>
    </source>
</evidence>
<dbReference type="InterPro" id="IPR036025">
    <property type="entry name" value="RtcB-like_sf"/>
</dbReference>
<name>A0A0F8YRB6_9ZZZZ</name>
<dbReference type="GO" id="GO:0006396">
    <property type="term" value="P:RNA processing"/>
    <property type="evidence" value="ECO:0007669"/>
    <property type="project" value="InterPro"/>
</dbReference>
<dbReference type="InterPro" id="IPR052915">
    <property type="entry name" value="RtcB-like"/>
</dbReference>
<accession>A0A0F8YRB6</accession>
<dbReference type="PANTHER" id="PTHR43749:SF2">
    <property type="entry name" value="RNA-SPLICING LIGASE RTCB"/>
    <property type="match status" value="1"/>
</dbReference>
<dbReference type="EC" id="6.5.1.8" evidence="2"/>
<dbReference type="GO" id="GO:0030145">
    <property type="term" value="F:manganese ion binding"/>
    <property type="evidence" value="ECO:0007669"/>
    <property type="project" value="TreeGrafter"/>
</dbReference>
<evidence type="ECO:0000256" key="3">
    <source>
        <dbReference type="ARBA" id="ARBA00022598"/>
    </source>
</evidence>
<dbReference type="GO" id="GO:0005525">
    <property type="term" value="F:GTP binding"/>
    <property type="evidence" value="ECO:0007669"/>
    <property type="project" value="UniProtKB-KW"/>
</dbReference>
<dbReference type="PANTHER" id="PTHR43749">
    <property type="entry name" value="RNA-SPLICING LIGASE RTCB"/>
    <property type="match status" value="1"/>
</dbReference>
<feature type="non-terminal residue" evidence="9">
    <location>
        <position position="1"/>
    </location>
</feature>
<dbReference type="GO" id="GO:0006281">
    <property type="term" value="P:DNA repair"/>
    <property type="evidence" value="ECO:0007669"/>
    <property type="project" value="TreeGrafter"/>
</dbReference>
<dbReference type="Pfam" id="PF01139">
    <property type="entry name" value="RtcB"/>
    <property type="match status" value="1"/>
</dbReference>
<keyword evidence="5" id="KW-0547">Nucleotide-binding</keyword>
<dbReference type="InterPro" id="IPR001233">
    <property type="entry name" value="RtcB"/>
</dbReference>
<comment type="cofactor">
    <cofactor evidence="1">
        <name>Mn(2+)</name>
        <dbReference type="ChEBI" id="CHEBI:29035"/>
    </cofactor>
</comment>
<keyword evidence="6" id="KW-0342">GTP-binding</keyword>
<evidence type="ECO:0000256" key="4">
    <source>
        <dbReference type="ARBA" id="ARBA00022723"/>
    </source>
</evidence>
<gene>
    <name evidence="9" type="ORF">LCGC14_3062110</name>
</gene>
<evidence type="ECO:0000256" key="5">
    <source>
        <dbReference type="ARBA" id="ARBA00022741"/>
    </source>
</evidence>